<dbReference type="Proteomes" id="UP000054976">
    <property type="component" value="Unassembled WGS sequence"/>
</dbReference>
<evidence type="ECO:0000313" key="3">
    <source>
        <dbReference type="Proteomes" id="UP000054976"/>
    </source>
</evidence>
<reference evidence="3" key="1">
    <citation type="submission" date="2016-01" db="EMBL/GenBank/DDBJ databases">
        <title>Draft genome sequence of Thermodesulfovibrio aggregans strain TGE-P1.</title>
        <authorList>
            <person name="Sekiguchi Y."/>
            <person name="Ohashi A."/>
            <person name="Matsuura N."/>
            <person name="Tourlousse M.D."/>
        </authorList>
    </citation>
    <scope>NUCLEOTIDE SEQUENCE [LARGE SCALE GENOMIC DNA]</scope>
    <source>
        <strain evidence="3">TGE-P1</strain>
    </source>
</reference>
<dbReference type="OrthoDB" id="9916840at2"/>
<comment type="caution">
    <text evidence="2">The sequence shown here is derived from an EMBL/GenBank/DDBJ whole genome shotgun (WGS) entry which is preliminary data.</text>
</comment>
<keyword evidence="1" id="KW-0732">Signal</keyword>
<dbReference type="RefSeq" id="WP_059176119.1">
    <property type="nucleotide sequence ID" value="NZ_BCNO01000001.1"/>
</dbReference>
<keyword evidence="3" id="KW-1185">Reference proteome</keyword>
<sequence length="92" mass="10118">MKRFSLITILMVLILISASSALSTMNVDEKSGLCSIGSENYLLAASANCSEWSVQLNGCYERVCCCDQNGQHWCERCCPDKSGKCIAQRVKC</sequence>
<gene>
    <name evidence="2" type="ORF">TAGGR_1875</name>
</gene>
<protein>
    <submittedName>
        <fullName evidence="2">Uncharacterized protein</fullName>
    </submittedName>
</protein>
<evidence type="ECO:0000313" key="2">
    <source>
        <dbReference type="EMBL" id="GAQ94690.1"/>
    </source>
</evidence>
<accession>A0A0U9HRB1</accession>
<proteinExistence type="predicted"/>
<evidence type="ECO:0000256" key="1">
    <source>
        <dbReference type="SAM" id="SignalP"/>
    </source>
</evidence>
<feature type="signal peptide" evidence="1">
    <location>
        <begin position="1"/>
        <end position="23"/>
    </location>
</feature>
<feature type="chain" id="PRO_5006865069" evidence="1">
    <location>
        <begin position="24"/>
        <end position="92"/>
    </location>
</feature>
<name>A0A0U9HRB1_9BACT</name>
<organism evidence="2 3">
    <name type="scientific">Thermodesulfovibrio aggregans</name>
    <dbReference type="NCBI Taxonomy" id="86166"/>
    <lineage>
        <taxon>Bacteria</taxon>
        <taxon>Pseudomonadati</taxon>
        <taxon>Nitrospirota</taxon>
        <taxon>Thermodesulfovibrionia</taxon>
        <taxon>Thermodesulfovibrionales</taxon>
        <taxon>Thermodesulfovibrionaceae</taxon>
        <taxon>Thermodesulfovibrio</taxon>
    </lineage>
</organism>
<dbReference type="STRING" id="86166.TAGGR_1875"/>
<dbReference type="EMBL" id="BCNO01000001">
    <property type="protein sequence ID" value="GAQ94690.1"/>
    <property type="molecule type" value="Genomic_DNA"/>
</dbReference>
<dbReference type="AlphaFoldDB" id="A0A0U9HRB1"/>